<evidence type="ECO:0000313" key="3">
    <source>
        <dbReference type="EMBL" id="KAK2720426.1"/>
    </source>
</evidence>
<feature type="domain" description="PiggyBac transposable element-derived protein" evidence="2">
    <location>
        <begin position="7"/>
        <end position="248"/>
    </location>
</feature>
<comment type="caution">
    <text evidence="3">The sequence shown here is derived from an EMBL/GenBank/DDBJ whole genome shotgun (WGS) entry which is preliminary data.</text>
</comment>
<accession>A0AA88I5U0</accession>
<protein>
    <recommendedName>
        <fullName evidence="2">PiggyBac transposable element-derived protein domain-containing protein</fullName>
    </recommendedName>
</protein>
<evidence type="ECO:0000259" key="2">
    <source>
        <dbReference type="Pfam" id="PF13843"/>
    </source>
</evidence>
<dbReference type="PANTHER" id="PTHR47272:SF2">
    <property type="entry name" value="PIGGYBAC TRANSPOSABLE ELEMENT-DERIVED PROTEIN 3-LIKE"/>
    <property type="match status" value="1"/>
</dbReference>
<dbReference type="PANTHER" id="PTHR47272">
    <property type="entry name" value="DDE_TNP_1_7 DOMAIN-CONTAINING PROTEIN"/>
    <property type="match status" value="1"/>
</dbReference>
<gene>
    <name evidence="3" type="ORF">QYM36_004345</name>
</gene>
<name>A0AA88I5U0_ARTSF</name>
<dbReference type="AlphaFoldDB" id="A0AA88I5U0"/>
<keyword evidence="4" id="KW-1185">Reference proteome</keyword>
<feature type="region of interest" description="Disordered" evidence="1">
    <location>
        <begin position="295"/>
        <end position="314"/>
    </location>
</feature>
<dbReference type="EMBL" id="JAVRJZ010000007">
    <property type="protein sequence ID" value="KAK2720426.1"/>
    <property type="molecule type" value="Genomic_DNA"/>
</dbReference>
<dbReference type="InterPro" id="IPR029526">
    <property type="entry name" value="PGBD"/>
</dbReference>
<evidence type="ECO:0000256" key="1">
    <source>
        <dbReference type="SAM" id="MobiDB-lite"/>
    </source>
</evidence>
<proteinExistence type="predicted"/>
<dbReference type="Pfam" id="PF13843">
    <property type="entry name" value="DDE_Tnp_1_7"/>
    <property type="match status" value="1"/>
</dbReference>
<reference evidence="3" key="1">
    <citation type="submission" date="2023-07" db="EMBL/GenBank/DDBJ databases">
        <title>Chromosome-level genome assembly of Artemia franciscana.</title>
        <authorList>
            <person name="Jo E."/>
        </authorList>
    </citation>
    <scope>NUCLEOTIDE SEQUENCE</scope>
    <source>
        <tissue evidence="3">Whole body</tissue>
    </source>
</reference>
<dbReference type="Proteomes" id="UP001187531">
    <property type="component" value="Unassembled WGS sequence"/>
</dbReference>
<organism evidence="3 4">
    <name type="scientific">Artemia franciscana</name>
    <name type="common">Brine shrimp</name>
    <name type="synonym">Artemia sanfranciscana</name>
    <dbReference type="NCBI Taxonomy" id="6661"/>
    <lineage>
        <taxon>Eukaryota</taxon>
        <taxon>Metazoa</taxon>
        <taxon>Ecdysozoa</taxon>
        <taxon>Arthropoda</taxon>
        <taxon>Crustacea</taxon>
        <taxon>Branchiopoda</taxon>
        <taxon>Anostraca</taxon>
        <taxon>Artemiidae</taxon>
        <taxon>Artemia</taxon>
    </lineage>
</organism>
<evidence type="ECO:0000313" key="4">
    <source>
        <dbReference type="Proteomes" id="UP001187531"/>
    </source>
</evidence>
<sequence>MQDKPGFFGLPMTSSLKFPRTCTYWSQKFEVPVVCQNLSHDRFSQIQLSSKFLIYDDVELETKMTDHLCKARSLLETVCQQCLKLEQEKFLSIDEQMIQFAGRYNLKQYIPNRPNFLRLKNFVLAVSLGLVCNFTIYQGKTTFFPDLQSKGLGTAAVHHLLEEMKENSRLYFDRYFTSIWLLKEFTAAKVNATRTVMKNHPEGRGMSFNFARDDNSVAITQWFDNKPIFLASNCHVKESEVLVLSTWFLYQKDAIADKHKQILYFRFHIGKYLVFEADHGVSNCFMEPDYKNHLEEDDKEDESSNAYPAERKKN</sequence>